<reference evidence="10 11" key="1">
    <citation type="journal article" date="2011" name="Stand. Genomic Sci.">
        <title>Complete genome sequence of the thermophilic sulfur-reducer Hippea maritima type strain (MH(2)).</title>
        <authorList>
            <person name="Huntemann M."/>
            <person name="Lu M."/>
            <person name="Nolan M."/>
            <person name="Lapidus A."/>
            <person name="Lucas S."/>
            <person name="Hammon N."/>
            <person name="Deshpande S."/>
            <person name="Cheng J.F."/>
            <person name="Tapia R."/>
            <person name="Han C."/>
            <person name="Goodwin L."/>
            <person name="Pitluck S."/>
            <person name="Liolios K."/>
            <person name="Pagani I."/>
            <person name="Ivanova N."/>
            <person name="Ovchinikova G."/>
            <person name="Pati A."/>
            <person name="Chen A."/>
            <person name="Palaniappan K."/>
            <person name="Land M."/>
            <person name="Hauser L."/>
            <person name="Jeffries C.D."/>
            <person name="Detter J.C."/>
            <person name="Brambilla E.M."/>
            <person name="Rohde M."/>
            <person name="Spring S."/>
            <person name="Goker M."/>
            <person name="Woyke T."/>
            <person name="Bristow J."/>
            <person name="Eisen J.A."/>
            <person name="Markowitz V."/>
            <person name="Hugenholtz P."/>
            <person name="Kyrpides N.C."/>
            <person name="Klenk H.P."/>
            <person name="Mavromatis K."/>
        </authorList>
    </citation>
    <scope>NUCLEOTIDE SEQUENCE [LARGE SCALE GENOMIC DNA]</scope>
    <source>
        <strain evidence="11">ATCC 700847 / DSM 10411 / MH2</strain>
    </source>
</reference>
<protein>
    <recommendedName>
        <fullName evidence="3">Flagellar motor switch protein FliN</fullName>
    </recommendedName>
</protein>
<evidence type="ECO:0000256" key="8">
    <source>
        <dbReference type="ARBA" id="ARBA00025044"/>
    </source>
</evidence>
<dbReference type="InterPro" id="IPR051469">
    <property type="entry name" value="FliN/MopA/SpaO"/>
</dbReference>
<dbReference type="InParanoid" id="F2LXL2"/>
<dbReference type="GO" id="GO:0005886">
    <property type="term" value="C:plasma membrane"/>
    <property type="evidence" value="ECO:0007669"/>
    <property type="project" value="UniProtKB-SubCell"/>
</dbReference>
<organism evidence="10 11">
    <name type="scientific">Hippea maritima (strain ATCC 700847 / DSM 10411 / MH2)</name>
    <dbReference type="NCBI Taxonomy" id="760142"/>
    <lineage>
        <taxon>Bacteria</taxon>
        <taxon>Pseudomonadati</taxon>
        <taxon>Campylobacterota</taxon>
        <taxon>Desulfurellia</taxon>
        <taxon>Desulfurellales</taxon>
        <taxon>Hippeaceae</taxon>
        <taxon>Hippea</taxon>
    </lineage>
</organism>
<dbReference type="GO" id="GO:0071973">
    <property type="term" value="P:bacterial-type flagellum-dependent cell motility"/>
    <property type="evidence" value="ECO:0007669"/>
    <property type="project" value="InterPro"/>
</dbReference>
<dbReference type="PANTHER" id="PTHR43484">
    <property type="match status" value="1"/>
</dbReference>
<keyword evidence="11" id="KW-1185">Reference proteome</keyword>
<dbReference type="GO" id="GO:0003774">
    <property type="term" value="F:cytoskeletal motor activity"/>
    <property type="evidence" value="ECO:0007669"/>
    <property type="project" value="InterPro"/>
</dbReference>
<dbReference type="SUPFAM" id="SSF101801">
    <property type="entry name" value="Surface presentation of antigens (SPOA)"/>
    <property type="match status" value="1"/>
</dbReference>
<dbReference type="PRINTS" id="PR00956">
    <property type="entry name" value="FLGMOTORFLIN"/>
</dbReference>
<evidence type="ECO:0000259" key="9">
    <source>
        <dbReference type="Pfam" id="PF01052"/>
    </source>
</evidence>
<dbReference type="Pfam" id="PF01052">
    <property type="entry name" value="FliMN_C"/>
    <property type="match status" value="1"/>
</dbReference>
<keyword evidence="10" id="KW-0969">Cilium</keyword>
<comment type="similarity">
    <text evidence="2">Belongs to the FliN/MopA/SpaO family.</text>
</comment>
<dbReference type="InterPro" id="IPR028976">
    <property type="entry name" value="CheC-like_sf"/>
</dbReference>
<dbReference type="InterPro" id="IPR001543">
    <property type="entry name" value="FliN-like_C"/>
</dbReference>
<dbReference type="InterPro" id="IPR036429">
    <property type="entry name" value="SpoA-like_sf"/>
</dbReference>
<comment type="subcellular location">
    <subcellularLocation>
        <location evidence="1">Cell membrane</location>
        <topology evidence="1">Peripheral membrane protein</topology>
        <orientation evidence="1">Cytoplasmic side</orientation>
    </subcellularLocation>
</comment>
<keyword evidence="10" id="KW-0966">Cell projection</keyword>
<evidence type="ECO:0000256" key="1">
    <source>
        <dbReference type="ARBA" id="ARBA00004413"/>
    </source>
</evidence>
<proteinExistence type="inferred from homology"/>
<reference evidence="11" key="2">
    <citation type="submission" date="2011-03" db="EMBL/GenBank/DDBJ databases">
        <title>The complete genome of Hippea maritima DSM 10411.</title>
        <authorList>
            <consortium name="US DOE Joint Genome Institute (JGI-PGF)"/>
            <person name="Lucas S."/>
            <person name="Copeland A."/>
            <person name="Lapidus A."/>
            <person name="Bruce D."/>
            <person name="Goodwin L."/>
            <person name="Pitluck S."/>
            <person name="Peters L."/>
            <person name="Kyrpides N."/>
            <person name="Mavromatis K."/>
            <person name="Pagani I."/>
            <person name="Ivanova N."/>
            <person name="Mikhailova N."/>
            <person name="Lu M."/>
            <person name="Detter J.C."/>
            <person name="Tapia R."/>
            <person name="Han C."/>
            <person name="Land M."/>
            <person name="Hauser L."/>
            <person name="Markowitz V."/>
            <person name="Cheng J.-F."/>
            <person name="Hugenholtz P."/>
            <person name="Woyke T."/>
            <person name="Wu D."/>
            <person name="Spring S."/>
            <person name="Schroeder M."/>
            <person name="Brambilla E."/>
            <person name="Klenk H.-P."/>
            <person name="Eisen J.A."/>
        </authorList>
    </citation>
    <scope>NUCLEOTIDE SEQUENCE [LARGE SCALE GENOMIC DNA]</scope>
    <source>
        <strain evidence="11">ATCC 700847 / DSM 10411 / MH2</strain>
    </source>
</reference>
<keyword evidence="10" id="KW-0282">Flagellum</keyword>
<dbReference type="OrthoDB" id="9773459at2"/>
<keyword evidence="7" id="KW-0472">Membrane</keyword>
<sequence length="329" mass="36765">MIAEGLSQDEIDSLLGGNAEDKQKDNTYGDAINENVSKLFDLLNSSIEEVTKTAFSLEVVSKFIDLNIIQKNEISFDGKIVINVDVTTGEKNSKFVVLINKKFASILSDLMLMGPGEAKEELESEDLDALKELFSQIFGHLSTQVKEAISPFISFEVKEATKEPLEIDSDKLYKSQYDVAIPNIENDLIDIISPKIELDEIFKQQEPQEETIIEHEEVPFKEVEEELFKEAAPQASKATLEAPKNLNLIMDIDLDVKIRIGDKNMLIKDILDLKDGSIIELDKNIEEPMDILVNGKVVAKGIVVVVGGKFGVKITHIETREERIKSLGE</sequence>
<dbReference type="GO" id="GO:0006935">
    <property type="term" value="P:chemotaxis"/>
    <property type="evidence" value="ECO:0007669"/>
    <property type="project" value="UniProtKB-KW"/>
</dbReference>
<dbReference type="Gene3D" id="3.40.1550.10">
    <property type="entry name" value="CheC-like"/>
    <property type="match status" value="1"/>
</dbReference>
<comment type="function">
    <text evidence="8">FliM is one of three proteins (FliG, FliN, FliM) that forms the rotor-mounted switch complex (C ring), located at the base of the basal body. This complex interacts with the CheY and CheZ chemotaxis proteins, in addition to contacting components of the motor that determine the direction of flagellar rotation.</text>
</comment>
<gene>
    <name evidence="10" type="ordered locus">Hipma_0221</name>
</gene>
<dbReference type="KEGG" id="hmr:Hipma_0221"/>
<evidence type="ECO:0000256" key="5">
    <source>
        <dbReference type="ARBA" id="ARBA00022500"/>
    </source>
</evidence>
<evidence type="ECO:0000256" key="4">
    <source>
        <dbReference type="ARBA" id="ARBA00022475"/>
    </source>
</evidence>
<dbReference type="HOGENOM" id="CLU_844051_0_0_7"/>
<keyword evidence="6" id="KW-0283">Flagellar rotation</keyword>
<feature type="domain" description="Flagellar motor switch protein FliN-like C-terminal" evidence="9">
    <location>
        <begin position="248"/>
        <end position="317"/>
    </location>
</feature>
<evidence type="ECO:0000313" key="11">
    <source>
        <dbReference type="Proteomes" id="UP000008139"/>
    </source>
</evidence>
<dbReference type="eggNOG" id="COG1868">
    <property type="taxonomic scope" value="Bacteria"/>
</dbReference>
<evidence type="ECO:0000256" key="2">
    <source>
        <dbReference type="ARBA" id="ARBA00009226"/>
    </source>
</evidence>
<dbReference type="SUPFAM" id="SSF103039">
    <property type="entry name" value="CheC-like"/>
    <property type="match status" value="1"/>
</dbReference>
<dbReference type="STRING" id="760142.Hipma_0221"/>
<dbReference type="NCBIfam" id="TIGR02480">
    <property type="entry name" value="fliN"/>
    <property type="match status" value="1"/>
</dbReference>
<evidence type="ECO:0000256" key="3">
    <source>
        <dbReference type="ARBA" id="ARBA00021897"/>
    </source>
</evidence>
<keyword evidence="4" id="KW-1003">Cell membrane</keyword>
<dbReference type="Gene3D" id="2.30.330.10">
    <property type="entry name" value="SpoA-like"/>
    <property type="match status" value="1"/>
</dbReference>
<accession>F2LXL2</accession>
<dbReference type="PANTHER" id="PTHR43484:SF1">
    <property type="entry name" value="FLAGELLAR MOTOR SWITCH PROTEIN FLIN"/>
    <property type="match status" value="1"/>
</dbReference>
<evidence type="ECO:0000313" key="10">
    <source>
        <dbReference type="EMBL" id="AEA33198.1"/>
    </source>
</evidence>
<dbReference type="InterPro" id="IPR012826">
    <property type="entry name" value="FliN"/>
</dbReference>
<dbReference type="GO" id="GO:0009425">
    <property type="term" value="C:bacterial-type flagellum basal body"/>
    <property type="evidence" value="ECO:0007669"/>
    <property type="project" value="InterPro"/>
</dbReference>
<evidence type="ECO:0000256" key="7">
    <source>
        <dbReference type="ARBA" id="ARBA00023136"/>
    </source>
</evidence>
<name>F2LXL2_HIPMA</name>
<dbReference type="Proteomes" id="UP000008139">
    <property type="component" value="Chromosome"/>
</dbReference>
<dbReference type="RefSeq" id="WP_013681242.1">
    <property type="nucleotide sequence ID" value="NC_015318.1"/>
</dbReference>
<keyword evidence="5" id="KW-0145">Chemotaxis</keyword>
<dbReference type="AlphaFoldDB" id="F2LXL2"/>
<evidence type="ECO:0000256" key="6">
    <source>
        <dbReference type="ARBA" id="ARBA00022779"/>
    </source>
</evidence>
<dbReference type="EMBL" id="CP002606">
    <property type="protein sequence ID" value="AEA33198.1"/>
    <property type="molecule type" value="Genomic_DNA"/>
</dbReference>
<dbReference type="InterPro" id="IPR001172">
    <property type="entry name" value="FliN_T3SS_HrcQb"/>
</dbReference>